<dbReference type="EMBL" id="LEKV01004817">
    <property type="protein sequence ID" value="KVH92460.1"/>
    <property type="molecule type" value="Genomic_DNA"/>
</dbReference>
<keyword evidence="2" id="KW-1185">Reference proteome</keyword>
<proteinExistence type="predicted"/>
<organism evidence="1 2">
    <name type="scientific">Cynara cardunculus var. scolymus</name>
    <name type="common">Globe artichoke</name>
    <name type="synonym">Cynara scolymus</name>
    <dbReference type="NCBI Taxonomy" id="59895"/>
    <lineage>
        <taxon>Eukaryota</taxon>
        <taxon>Viridiplantae</taxon>
        <taxon>Streptophyta</taxon>
        <taxon>Embryophyta</taxon>
        <taxon>Tracheophyta</taxon>
        <taxon>Spermatophyta</taxon>
        <taxon>Magnoliopsida</taxon>
        <taxon>eudicotyledons</taxon>
        <taxon>Gunneridae</taxon>
        <taxon>Pentapetalae</taxon>
        <taxon>asterids</taxon>
        <taxon>campanulids</taxon>
        <taxon>Asterales</taxon>
        <taxon>Asteraceae</taxon>
        <taxon>Carduoideae</taxon>
        <taxon>Cardueae</taxon>
        <taxon>Carduinae</taxon>
        <taxon>Cynara</taxon>
    </lineage>
</organism>
<protein>
    <submittedName>
        <fullName evidence="1">Uncharacterized protein</fullName>
    </submittedName>
</protein>
<accession>A0A103XKM5</accession>
<sequence>MHLLLPHNSCPIRTHTHSLHPHHSLYKRSIQGDVPPSTSPFQRSLALKRDDSVPKGTIQAIDNPRVYKRSILSSLAPTAPLPHDSYDCSYSPLDSYTPLEDSTLDSSPPTNEYTSYKIIQRSLSFFFPPNNDSDSEAEIQTSPLLCRSSILEEVKSPFFRSRRSGAASPSPSPVVIVALHPSISASPRLPLTVAVGVAVAAGAALLQQSRPALHQVQHKITCYLGEERISAK</sequence>
<dbReference type="Gramene" id="KVH92460">
    <property type="protein sequence ID" value="KVH92460"/>
    <property type="gene ID" value="Ccrd_005484"/>
</dbReference>
<reference evidence="1 2" key="1">
    <citation type="journal article" date="2016" name="Sci. Rep.">
        <title>The genome sequence of the outbreeding globe artichoke constructed de novo incorporating a phase-aware low-pass sequencing strategy of F1 progeny.</title>
        <authorList>
            <person name="Scaglione D."/>
            <person name="Reyes-Chin-Wo S."/>
            <person name="Acquadro A."/>
            <person name="Froenicke L."/>
            <person name="Portis E."/>
            <person name="Beitel C."/>
            <person name="Tirone M."/>
            <person name="Mauro R."/>
            <person name="Lo Monaco A."/>
            <person name="Mauromicale G."/>
            <person name="Faccioli P."/>
            <person name="Cattivelli L."/>
            <person name="Rieseberg L."/>
            <person name="Michelmore R."/>
            <person name="Lanteri S."/>
        </authorList>
    </citation>
    <scope>NUCLEOTIDE SEQUENCE [LARGE SCALE GENOMIC DNA]</scope>
    <source>
        <strain evidence="1">2C</strain>
    </source>
</reference>
<comment type="caution">
    <text evidence="1">The sequence shown here is derived from an EMBL/GenBank/DDBJ whole genome shotgun (WGS) entry which is preliminary data.</text>
</comment>
<dbReference type="AlphaFoldDB" id="A0A103XKM5"/>
<gene>
    <name evidence="1" type="ORF">Ccrd_005484</name>
</gene>
<evidence type="ECO:0000313" key="2">
    <source>
        <dbReference type="Proteomes" id="UP000243975"/>
    </source>
</evidence>
<dbReference type="Proteomes" id="UP000243975">
    <property type="component" value="Unassembled WGS sequence"/>
</dbReference>
<name>A0A103XKM5_CYNCS</name>
<evidence type="ECO:0000313" key="1">
    <source>
        <dbReference type="EMBL" id="KVH92460.1"/>
    </source>
</evidence>